<evidence type="ECO:0000256" key="3">
    <source>
        <dbReference type="ARBA" id="ARBA00010617"/>
    </source>
</evidence>
<comment type="pathway">
    <text evidence="9">Plant hormone biosynthesis; gibberellin biosynthesis.</text>
</comment>
<evidence type="ECO:0000256" key="9">
    <source>
        <dbReference type="ARBA" id="ARBA00037909"/>
    </source>
</evidence>
<evidence type="ECO:0000256" key="1">
    <source>
        <dbReference type="ARBA" id="ARBA00001971"/>
    </source>
</evidence>
<keyword evidence="12" id="KW-1133">Transmembrane helix</keyword>
<dbReference type="GO" id="GO:0016705">
    <property type="term" value="F:oxidoreductase activity, acting on paired donors, with incorporation or reduction of molecular oxygen"/>
    <property type="evidence" value="ECO:0007669"/>
    <property type="project" value="InterPro"/>
</dbReference>
<dbReference type="InterPro" id="IPR036396">
    <property type="entry name" value="Cyt_P450_sf"/>
</dbReference>
<evidence type="ECO:0000256" key="8">
    <source>
        <dbReference type="ARBA" id="ARBA00023033"/>
    </source>
</evidence>
<dbReference type="PANTHER" id="PTHR46206:SF1">
    <property type="entry name" value="P450, PUTATIVE (EUROFUNG)-RELATED"/>
    <property type="match status" value="1"/>
</dbReference>
<keyword evidence="12" id="KW-0472">Membrane</keyword>
<evidence type="ECO:0000313" key="13">
    <source>
        <dbReference type="EMBL" id="KAF5696901.1"/>
    </source>
</evidence>
<dbReference type="InterPro" id="IPR002403">
    <property type="entry name" value="Cyt_P450_E_grp-IV"/>
</dbReference>
<gene>
    <name evidence="13" type="ORF">FMUND_15565</name>
</gene>
<dbReference type="OrthoDB" id="1844152at2759"/>
<reference evidence="13 14" key="1">
    <citation type="submission" date="2020-05" db="EMBL/GenBank/DDBJ databases">
        <title>Identification and distribution of gene clusters putatively required for synthesis of sphingolipid metabolism inhibitors in phylogenetically diverse species of the filamentous fungus Fusarium.</title>
        <authorList>
            <person name="Kim H.-S."/>
            <person name="Busman M."/>
            <person name="Brown D.W."/>
            <person name="Divon H."/>
            <person name="Uhlig S."/>
            <person name="Proctor R.H."/>
        </authorList>
    </citation>
    <scope>NUCLEOTIDE SEQUENCE [LARGE SCALE GENOMIC DNA]</scope>
    <source>
        <strain evidence="13 14">NRRL 66235</strain>
    </source>
</reference>
<keyword evidence="14" id="KW-1185">Reference proteome</keyword>
<evidence type="ECO:0000256" key="12">
    <source>
        <dbReference type="SAM" id="Phobius"/>
    </source>
</evidence>
<keyword evidence="7 10" id="KW-0408">Iron</keyword>
<keyword evidence="4 10" id="KW-0349">Heme</keyword>
<dbReference type="PROSITE" id="PS00086">
    <property type="entry name" value="CYTOCHROME_P450"/>
    <property type="match status" value="1"/>
</dbReference>
<dbReference type="CDD" id="cd11041">
    <property type="entry name" value="CYP503A1-like"/>
    <property type="match status" value="1"/>
</dbReference>
<comment type="similarity">
    <text evidence="3 11">Belongs to the cytochrome P450 family.</text>
</comment>
<dbReference type="Proteomes" id="UP000544331">
    <property type="component" value="Unassembled WGS sequence"/>
</dbReference>
<keyword evidence="8 11" id="KW-0503">Monooxygenase</keyword>
<dbReference type="SUPFAM" id="SSF48264">
    <property type="entry name" value="Cytochrome P450"/>
    <property type="match status" value="1"/>
</dbReference>
<dbReference type="GO" id="GO:0020037">
    <property type="term" value="F:heme binding"/>
    <property type="evidence" value="ECO:0007669"/>
    <property type="project" value="InterPro"/>
</dbReference>
<evidence type="ECO:0000256" key="10">
    <source>
        <dbReference type="PIRSR" id="PIRSR602403-1"/>
    </source>
</evidence>
<keyword evidence="5 10" id="KW-0479">Metal-binding</keyword>
<keyword evidence="12" id="KW-0812">Transmembrane</keyword>
<dbReference type="PANTHER" id="PTHR46206">
    <property type="entry name" value="CYTOCHROME P450"/>
    <property type="match status" value="1"/>
</dbReference>
<protein>
    <submittedName>
        <fullName evidence="13">Cytochrome P450 monooxygenase</fullName>
    </submittedName>
</protein>
<feature type="binding site" description="axial binding residue" evidence="10">
    <location>
        <position position="489"/>
    </location>
    <ligand>
        <name>heme</name>
        <dbReference type="ChEBI" id="CHEBI:30413"/>
    </ligand>
    <ligandPart>
        <name>Fe</name>
        <dbReference type="ChEBI" id="CHEBI:18248"/>
    </ligandPart>
</feature>
<organism evidence="13 14">
    <name type="scientific">Fusarium mundagurra</name>
    <dbReference type="NCBI Taxonomy" id="1567541"/>
    <lineage>
        <taxon>Eukaryota</taxon>
        <taxon>Fungi</taxon>
        <taxon>Dikarya</taxon>
        <taxon>Ascomycota</taxon>
        <taxon>Pezizomycotina</taxon>
        <taxon>Sordariomycetes</taxon>
        <taxon>Hypocreomycetidae</taxon>
        <taxon>Hypocreales</taxon>
        <taxon>Nectriaceae</taxon>
        <taxon>Fusarium</taxon>
        <taxon>Fusarium fujikuroi species complex</taxon>
    </lineage>
</organism>
<dbReference type="Gene3D" id="1.10.630.10">
    <property type="entry name" value="Cytochrome P450"/>
    <property type="match status" value="1"/>
</dbReference>
<evidence type="ECO:0000256" key="4">
    <source>
        <dbReference type="ARBA" id="ARBA00022617"/>
    </source>
</evidence>
<comment type="caution">
    <text evidence="13">The sequence shown here is derived from an EMBL/GenBank/DDBJ whole genome shotgun (WGS) entry which is preliminary data.</text>
</comment>
<comment type="cofactor">
    <cofactor evidence="1 10">
        <name>heme</name>
        <dbReference type="ChEBI" id="CHEBI:30413"/>
    </cofactor>
</comment>
<dbReference type="GO" id="GO:0004497">
    <property type="term" value="F:monooxygenase activity"/>
    <property type="evidence" value="ECO:0007669"/>
    <property type="project" value="UniProtKB-KW"/>
</dbReference>
<evidence type="ECO:0000256" key="6">
    <source>
        <dbReference type="ARBA" id="ARBA00023002"/>
    </source>
</evidence>
<accession>A0A8H5XNT0</accession>
<evidence type="ECO:0000256" key="2">
    <source>
        <dbReference type="ARBA" id="ARBA00004972"/>
    </source>
</evidence>
<dbReference type="InterPro" id="IPR001128">
    <property type="entry name" value="Cyt_P450"/>
</dbReference>
<keyword evidence="6 11" id="KW-0560">Oxidoreductase</keyword>
<comment type="pathway">
    <text evidence="2">Hormone biosynthesis.</text>
</comment>
<evidence type="ECO:0000313" key="14">
    <source>
        <dbReference type="Proteomes" id="UP000544331"/>
    </source>
</evidence>
<dbReference type="AlphaFoldDB" id="A0A8H5XNT0"/>
<dbReference type="Pfam" id="PF00067">
    <property type="entry name" value="p450"/>
    <property type="match status" value="1"/>
</dbReference>
<evidence type="ECO:0000256" key="5">
    <source>
        <dbReference type="ARBA" id="ARBA00022723"/>
    </source>
</evidence>
<name>A0A8H5XNT0_9HYPO</name>
<feature type="transmembrane region" description="Helical" evidence="12">
    <location>
        <begin position="12"/>
        <end position="32"/>
    </location>
</feature>
<evidence type="ECO:0000256" key="11">
    <source>
        <dbReference type="RuleBase" id="RU000461"/>
    </source>
</evidence>
<proteinExistence type="inferred from homology"/>
<evidence type="ECO:0000256" key="7">
    <source>
        <dbReference type="ARBA" id="ARBA00023004"/>
    </source>
</evidence>
<dbReference type="PRINTS" id="PR00465">
    <property type="entry name" value="EP450IV"/>
</dbReference>
<dbReference type="EMBL" id="JAAOAN010001111">
    <property type="protein sequence ID" value="KAF5696901.1"/>
    <property type="molecule type" value="Genomic_DNA"/>
</dbReference>
<dbReference type="InterPro" id="IPR017972">
    <property type="entry name" value="Cyt_P450_CS"/>
</dbReference>
<dbReference type="GO" id="GO:0005506">
    <property type="term" value="F:iron ion binding"/>
    <property type="evidence" value="ECO:0007669"/>
    <property type="project" value="InterPro"/>
</dbReference>
<sequence length="548" mass="62553">MSNRIAAALSEPLTAGNILSALASFLICYMTLRAATRPAPSNNVPKVGYNGPFSSLVNMVTNYFYYHKWAKDGYQKYDKQGRSFITPGSWGCPDEFVVSRSQAKWMIDLPDHIVSDCAALNQYLFCEFNFLHRKFATSGQHARVLRRYLLRNLESLIPDIQTFAQRGVDRVLGMDTENWKTINVWNTWMSIVPPISNLVLVGRPLCDNEEFLHSMVSFAEHCSMNILLLNLIPLWLQPVVARLLTIPNWWCWRTSTKYTLPLIRERLHAMKQKVAGDPTFQDWIEPQDFITWSIQLATMEKDSSELDPIMISKRLLPLEFASFHTTILTGHSILLDLVSSDPSCGYIDALREESARVLAGEGGQWTRNGLSKLYRLDSAMRESQRISSIATTIIHRKVVAEHGIRNPTEDWHIPRGTIVTLSMYGIQHDQDIHKNPQVYDAFRYSKPREVYEAQPDEAKSPEETAKMNRLGMVATSDQHLAFGYGRHACPGRYFATDELKLIMSHMLLNYDFRPLAERPKTGWFSNIVTAEKEIRSFGTNLGGKHSIE</sequence>